<dbReference type="PRINTS" id="PR01853">
    <property type="entry name" value="YAJCTRNLCASE"/>
</dbReference>
<dbReference type="STRING" id="437022.CC99x_01744"/>
<keyword evidence="5" id="KW-1003">Cell membrane</keyword>
<dbReference type="Pfam" id="PF02699">
    <property type="entry name" value="YajC"/>
    <property type="match status" value="1"/>
</dbReference>
<keyword evidence="7" id="KW-0653">Protein transport</keyword>
<feature type="signal peptide" evidence="12">
    <location>
        <begin position="1"/>
        <end position="20"/>
    </location>
</feature>
<feature type="chain" id="PRO_5043129594" description="Sec translocon accessory complex subunit YajC" evidence="12">
    <location>
        <begin position="21"/>
        <end position="120"/>
    </location>
</feature>
<dbReference type="AlphaFoldDB" id="A0A0Q9YCI4"/>
<dbReference type="RefSeq" id="WP_057624821.1">
    <property type="nucleotide sequence ID" value="NZ_LKHV02000001.1"/>
</dbReference>
<name>A0A0Q9YCI4_9GAMM</name>
<reference evidence="14" key="3">
    <citation type="submission" date="2021-06" db="EMBL/GenBank/DDBJ databases">
        <title>Genomic Description and Analysis of Intracellular Bacteria, Candidatus Berkiella cookevillensis and Candidatus Berkiella aquae.</title>
        <authorList>
            <person name="Kidane D.T."/>
            <person name="Mehari Y.T."/>
            <person name="Rice F.C."/>
            <person name="Arivett B.A."/>
            <person name="Farone A.L."/>
            <person name="Berk S.G."/>
            <person name="Farone M.B."/>
        </authorList>
    </citation>
    <scope>NUCLEOTIDE SEQUENCE</scope>
    <source>
        <strain evidence="14">CC99</strain>
    </source>
</reference>
<comment type="similarity">
    <text evidence="2">Belongs to the YajC family.</text>
</comment>
<accession>A0A0Q9YCI4</accession>
<evidence type="ECO:0000256" key="9">
    <source>
        <dbReference type="ARBA" id="ARBA00023010"/>
    </source>
</evidence>
<dbReference type="PANTHER" id="PTHR33909:SF1">
    <property type="entry name" value="SEC TRANSLOCON ACCESSORY COMPLEX SUBUNIT YAJC"/>
    <property type="match status" value="1"/>
</dbReference>
<protein>
    <recommendedName>
        <fullName evidence="3">Sec translocon accessory complex subunit YajC</fullName>
    </recommendedName>
</protein>
<evidence type="ECO:0000256" key="3">
    <source>
        <dbReference type="ARBA" id="ARBA00014962"/>
    </source>
</evidence>
<evidence type="ECO:0000256" key="8">
    <source>
        <dbReference type="ARBA" id="ARBA00022989"/>
    </source>
</evidence>
<evidence type="ECO:0000256" key="4">
    <source>
        <dbReference type="ARBA" id="ARBA00022448"/>
    </source>
</evidence>
<dbReference type="SMART" id="SM01323">
    <property type="entry name" value="YajC"/>
    <property type="match status" value="1"/>
</dbReference>
<reference evidence="13" key="1">
    <citation type="submission" date="2015-09" db="EMBL/GenBank/DDBJ databases">
        <title>Draft Genome Sequences of Two Novel Amoeba-resistant Intranuclear Bacteria, Candidatus Berkiella cookevillensis and Candidatus Berkiella aquae.</title>
        <authorList>
            <person name="Mehari Y.T."/>
            <person name="Arivett B.A."/>
            <person name="Farone A.L."/>
            <person name="Gunderson J.H."/>
            <person name="Farone M.B."/>
        </authorList>
    </citation>
    <scope>NUCLEOTIDE SEQUENCE [LARGE SCALE GENOMIC DNA]</scope>
    <source>
        <strain evidence="13">CC99</strain>
    </source>
</reference>
<proteinExistence type="inferred from homology"/>
<reference evidence="14" key="2">
    <citation type="journal article" date="2016" name="Genome Announc.">
        <title>Draft Genome Sequences of Two Novel Amoeba-Resistant Intranuclear Bacteria, 'Candidatus Berkiella cookevillensis' and 'Candidatus Berkiella aquae'.</title>
        <authorList>
            <person name="Mehari Y.T."/>
            <person name="Arivett B.A."/>
            <person name="Farone A.L."/>
            <person name="Gunderson J.H."/>
            <person name="Farone M.B."/>
        </authorList>
    </citation>
    <scope>NUCLEOTIDE SEQUENCE</scope>
    <source>
        <strain evidence="14">CC99</strain>
    </source>
</reference>
<evidence type="ECO:0000313" key="15">
    <source>
        <dbReference type="Proteomes" id="UP000051494"/>
    </source>
</evidence>
<evidence type="ECO:0000313" key="13">
    <source>
        <dbReference type="EMBL" id="KRG18299.1"/>
    </source>
</evidence>
<keyword evidence="8 11" id="KW-1133">Transmembrane helix</keyword>
<evidence type="ECO:0000256" key="7">
    <source>
        <dbReference type="ARBA" id="ARBA00022927"/>
    </source>
</evidence>
<dbReference type="Proteomes" id="UP000051494">
    <property type="component" value="Unassembled WGS sequence"/>
</dbReference>
<sequence length="120" mass="13050">MRNIALLIALSIGYTSSVFADTGAGAVGQNPFGHIIFLGGFILIFYFLLIRPQSKRHKEQQALIKSITKDDEVITAGGIIGRVLRVSDQFLVLSIAEGIEVKVQRHAVSATLPRGTMKDI</sequence>
<keyword evidence="4" id="KW-0813">Transport</keyword>
<evidence type="ECO:0000256" key="6">
    <source>
        <dbReference type="ARBA" id="ARBA00022692"/>
    </source>
</evidence>
<dbReference type="PATRIC" id="fig|1590042.3.peg.1772"/>
<evidence type="ECO:0000256" key="12">
    <source>
        <dbReference type="SAM" id="SignalP"/>
    </source>
</evidence>
<evidence type="ECO:0000256" key="5">
    <source>
        <dbReference type="ARBA" id="ARBA00022475"/>
    </source>
</evidence>
<keyword evidence="15" id="KW-1185">Reference proteome</keyword>
<dbReference type="InterPro" id="IPR003849">
    <property type="entry name" value="Preprotein_translocase_YajC"/>
</dbReference>
<keyword evidence="6 11" id="KW-0812">Transmembrane</keyword>
<keyword evidence="12" id="KW-0732">Signal</keyword>
<organism evidence="13">
    <name type="scientific">Candidatus Berkiella cookevillensis</name>
    <dbReference type="NCBI Taxonomy" id="437022"/>
    <lineage>
        <taxon>Bacteria</taxon>
        <taxon>Pseudomonadati</taxon>
        <taxon>Pseudomonadota</taxon>
        <taxon>Gammaproteobacteria</taxon>
        <taxon>Candidatus Berkiellales</taxon>
        <taxon>Candidatus Berkiellaceae</taxon>
        <taxon>Candidatus Berkiella</taxon>
    </lineage>
</organism>
<dbReference type="NCBIfam" id="TIGR00739">
    <property type="entry name" value="yajC"/>
    <property type="match status" value="1"/>
</dbReference>
<evidence type="ECO:0000256" key="10">
    <source>
        <dbReference type="ARBA" id="ARBA00023136"/>
    </source>
</evidence>
<keyword evidence="10 11" id="KW-0472">Membrane</keyword>
<dbReference type="EMBL" id="LKHV01000008">
    <property type="protein sequence ID" value="KRG18299.1"/>
    <property type="molecule type" value="Genomic_DNA"/>
</dbReference>
<dbReference type="PANTHER" id="PTHR33909">
    <property type="entry name" value="SEC TRANSLOCON ACCESSORY COMPLEX SUBUNIT YAJC"/>
    <property type="match status" value="1"/>
</dbReference>
<evidence type="ECO:0000256" key="2">
    <source>
        <dbReference type="ARBA" id="ARBA00006742"/>
    </source>
</evidence>
<dbReference type="GO" id="GO:0005886">
    <property type="term" value="C:plasma membrane"/>
    <property type="evidence" value="ECO:0007669"/>
    <property type="project" value="UniProtKB-SubCell"/>
</dbReference>
<dbReference type="OrthoDB" id="9811406at2"/>
<gene>
    <name evidence="14" type="primary">yajC</name>
    <name evidence="14" type="ORF">CC99x_007420</name>
    <name evidence="13" type="ORF">CC99x_01744</name>
</gene>
<evidence type="ECO:0000256" key="11">
    <source>
        <dbReference type="SAM" id="Phobius"/>
    </source>
</evidence>
<keyword evidence="9" id="KW-0811">Translocation</keyword>
<evidence type="ECO:0000313" key="14">
    <source>
        <dbReference type="EMBL" id="MCS5708732.1"/>
    </source>
</evidence>
<comment type="caution">
    <text evidence="13">The sequence shown here is derived from an EMBL/GenBank/DDBJ whole genome shotgun (WGS) entry which is preliminary data.</text>
</comment>
<dbReference type="GO" id="GO:0015031">
    <property type="term" value="P:protein transport"/>
    <property type="evidence" value="ECO:0007669"/>
    <property type="project" value="UniProtKB-KW"/>
</dbReference>
<comment type="subcellular location">
    <subcellularLocation>
        <location evidence="1">Cell membrane</location>
        <topology evidence="1">Single-pass membrane protein</topology>
    </subcellularLocation>
</comment>
<feature type="transmembrane region" description="Helical" evidence="11">
    <location>
        <begin position="30"/>
        <end position="50"/>
    </location>
</feature>
<dbReference type="EMBL" id="LKHV02000001">
    <property type="protein sequence ID" value="MCS5708732.1"/>
    <property type="molecule type" value="Genomic_DNA"/>
</dbReference>
<evidence type="ECO:0000256" key="1">
    <source>
        <dbReference type="ARBA" id="ARBA00004162"/>
    </source>
</evidence>